<organism evidence="2 3">
    <name type="scientific">Parathielavia appendiculata</name>
    <dbReference type="NCBI Taxonomy" id="2587402"/>
    <lineage>
        <taxon>Eukaryota</taxon>
        <taxon>Fungi</taxon>
        <taxon>Dikarya</taxon>
        <taxon>Ascomycota</taxon>
        <taxon>Pezizomycotina</taxon>
        <taxon>Sordariomycetes</taxon>
        <taxon>Sordariomycetidae</taxon>
        <taxon>Sordariales</taxon>
        <taxon>Chaetomiaceae</taxon>
        <taxon>Parathielavia</taxon>
    </lineage>
</organism>
<feature type="compositionally biased region" description="Basic and acidic residues" evidence="1">
    <location>
        <begin position="46"/>
        <end position="63"/>
    </location>
</feature>
<name>A0AAN6Z9J4_9PEZI</name>
<protein>
    <submittedName>
        <fullName evidence="2">Uncharacterized protein</fullName>
    </submittedName>
</protein>
<proteinExistence type="predicted"/>
<dbReference type="GeneID" id="87834351"/>
<dbReference type="Proteomes" id="UP001302602">
    <property type="component" value="Unassembled WGS sequence"/>
</dbReference>
<gene>
    <name evidence="2" type="ORF">N657DRAFT_88244</name>
</gene>
<dbReference type="AlphaFoldDB" id="A0AAN6Z9J4"/>
<evidence type="ECO:0000313" key="2">
    <source>
        <dbReference type="EMBL" id="KAK4129638.1"/>
    </source>
</evidence>
<feature type="region of interest" description="Disordered" evidence="1">
    <location>
        <begin position="37"/>
        <end position="63"/>
    </location>
</feature>
<accession>A0AAN6Z9J4</accession>
<reference evidence="2" key="1">
    <citation type="journal article" date="2023" name="Mol. Phylogenet. Evol.">
        <title>Genome-scale phylogeny and comparative genomics of the fungal order Sordariales.</title>
        <authorList>
            <person name="Hensen N."/>
            <person name="Bonometti L."/>
            <person name="Westerberg I."/>
            <person name="Brannstrom I.O."/>
            <person name="Guillou S."/>
            <person name="Cros-Aarteil S."/>
            <person name="Calhoun S."/>
            <person name="Haridas S."/>
            <person name="Kuo A."/>
            <person name="Mondo S."/>
            <person name="Pangilinan J."/>
            <person name="Riley R."/>
            <person name="LaButti K."/>
            <person name="Andreopoulos B."/>
            <person name="Lipzen A."/>
            <person name="Chen C."/>
            <person name="Yan M."/>
            <person name="Daum C."/>
            <person name="Ng V."/>
            <person name="Clum A."/>
            <person name="Steindorff A."/>
            <person name="Ohm R.A."/>
            <person name="Martin F."/>
            <person name="Silar P."/>
            <person name="Natvig D.O."/>
            <person name="Lalanne C."/>
            <person name="Gautier V."/>
            <person name="Ament-Velasquez S.L."/>
            <person name="Kruys A."/>
            <person name="Hutchinson M.I."/>
            <person name="Powell A.J."/>
            <person name="Barry K."/>
            <person name="Miller A.N."/>
            <person name="Grigoriev I.V."/>
            <person name="Debuchy R."/>
            <person name="Gladieux P."/>
            <person name="Hiltunen Thoren M."/>
            <person name="Johannesson H."/>
        </authorList>
    </citation>
    <scope>NUCLEOTIDE SEQUENCE</scope>
    <source>
        <strain evidence="2">CBS 731.68</strain>
    </source>
</reference>
<dbReference type="EMBL" id="MU853223">
    <property type="protein sequence ID" value="KAK4129638.1"/>
    <property type="molecule type" value="Genomic_DNA"/>
</dbReference>
<dbReference type="RefSeq" id="XP_062653409.1">
    <property type="nucleotide sequence ID" value="XM_062797572.1"/>
</dbReference>
<reference evidence="2" key="2">
    <citation type="submission" date="2023-05" db="EMBL/GenBank/DDBJ databases">
        <authorList>
            <consortium name="Lawrence Berkeley National Laboratory"/>
            <person name="Steindorff A."/>
            <person name="Hensen N."/>
            <person name="Bonometti L."/>
            <person name="Westerberg I."/>
            <person name="Brannstrom I.O."/>
            <person name="Guillou S."/>
            <person name="Cros-Aarteil S."/>
            <person name="Calhoun S."/>
            <person name="Haridas S."/>
            <person name="Kuo A."/>
            <person name="Mondo S."/>
            <person name="Pangilinan J."/>
            <person name="Riley R."/>
            <person name="Labutti K."/>
            <person name="Andreopoulos B."/>
            <person name="Lipzen A."/>
            <person name="Chen C."/>
            <person name="Yanf M."/>
            <person name="Daum C."/>
            <person name="Ng V."/>
            <person name="Clum A."/>
            <person name="Ohm R."/>
            <person name="Martin F."/>
            <person name="Silar P."/>
            <person name="Natvig D."/>
            <person name="Lalanne C."/>
            <person name="Gautier V."/>
            <person name="Ament-Velasquez S.L."/>
            <person name="Kruys A."/>
            <person name="Hutchinson M.I."/>
            <person name="Powell A.J."/>
            <person name="Barry K."/>
            <person name="Miller A.N."/>
            <person name="Grigoriev I.V."/>
            <person name="Debuchy R."/>
            <person name="Gladieux P."/>
            <person name="Thoren M.H."/>
            <person name="Johannesson H."/>
        </authorList>
    </citation>
    <scope>NUCLEOTIDE SEQUENCE</scope>
    <source>
        <strain evidence="2">CBS 731.68</strain>
    </source>
</reference>
<keyword evidence="3" id="KW-1185">Reference proteome</keyword>
<sequence>MQHLFSFPRPITSYAQPAYMCDPFHSCLIMVRMSKYNSRRKRKATNQKEAKSRERDEDPPKVRSEILHPLEDLFCPTPLR</sequence>
<comment type="caution">
    <text evidence="2">The sequence shown here is derived from an EMBL/GenBank/DDBJ whole genome shotgun (WGS) entry which is preliminary data.</text>
</comment>
<evidence type="ECO:0000256" key="1">
    <source>
        <dbReference type="SAM" id="MobiDB-lite"/>
    </source>
</evidence>
<evidence type="ECO:0000313" key="3">
    <source>
        <dbReference type="Proteomes" id="UP001302602"/>
    </source>
</evidence>